<sequence length="412" mass="45637">MSLSGGESPSKDAGLGASRHALPVNNSNPFYGGEMDNRHRDPTAIVLDASSGTPEANSVLKSYQTWHRVEDAGSKIIFHLDEINCLVRGFVKNKDGSGTTMGTVTQAKADLSIILDKILVFGDKKELVLTDKGYFLEDDSVLRFNVEGAGQKGRGPVLGATIHHPKNEKTSQPSNQKLSQLAKSKETFESALRGMTFKEFVPNIRDPGPDTEISRELEIKGEYSSKNSRCVLITGLPYGFKVSELLNLIHPTKNTLVVEVKMTKSYSGLISFYKPQGAKDFISQYPQGFITFPFEDPDLGKMEWRARLEPWEPYEPINGSMLTGQTDDFNATTTVKEADSLWTMGDYRTRAGIILQIYDGKIYRDVKTQNEVADLEFLSIKGAVAARASLQETEGFNGATFEYLPDPYVLYT</sequence>
<dbReference type="EMBL" id="AQGS01001006">
    <property type="protein sequence ID" value="EPS35861.1"/>
    <property type="molecule type" value="Genomic_DNA"/>
</dbReference>
<dbReference type="Proteomes" id="UP000015100">
    <property type="component" value="Unassembled WGS sequence"/>
</dbReference>
<dbReference type="OMA" id="PRTHETW"/>
<reference evidence="2 3" key="1">
    <citation type="journal article" date="2013" name="PLoS Genet.">
        <title>Genomic mechanisms accounting for the adaptation to parasitism in nematode-trapping fungi.</title>
        <authorList>
            <person name="Meerupati T."/>
            <person name="Andersson K.M."/>
            <person name="Friman E."/>
            <person name="Kumar D."/>
            <person name="Tunlid A."/>
            <person name="Ahren D."/>
        </authorList>
    </citation>
    <scope>NUCLEOTIDE SEQUENCE [LARGE SCALE GENOMIC DNA]</scope>
    <source>
        <strain evidence="2 3">CBS 200.50</strain>
    </source>
</reference>
<feature type="region of interest" description="Disordered" evidence="1">
    <location>
        <begin position="1"/>
        <end position="21"/>
    </location>
</feature>
<gene>
    <name evidence="2" type="ORF">H072_10659</name>
</gene>
<evidence type="ECO:0000256" key="1">
    <source>
        <dbReference type="SAM" id="MobiDB-lite"/>
    </source>
</evidence>
<comment type="caution">
    <text evidence="2">The sequence shown here is derived from an EMBL/GenBank/DDBJ whole genome shotgun (WGS) entry which is preliminary data.</text>
</comment>
<dbReference type="AlphaFoldDB" id="S8A438"/>
<name>S8A438_DACHA</name>
<dbReference type="OrthoDB" id="5393709at2759"/>
<organism evidence="2 3">
    <name type="scientific">Dactylellina haptotyla (strain CBS 200.50)</name>
    <name type="common">Nematode-trapping fungus</name>
    <name type="synonym">Monacrosporium haptotylum</name>
    <dbReference type="NCBI Taxonomy" id="1284197"/>
    <lineage>
        <taxon>Eukaryota</taxon>
        <taxon>Fungi</taxon>
        <taxon>Dikarya</taxon>
        <taxon>Ascomycota</taxon>
        <taxon>Pezizomycotina</taxon>
        <taxon>Orbiliomycetes</taxon>
        <taxon>Orbiliales</taxon>
        <taxon>Orbiliaceae</taxon>
        <taxon>Dactylellina</taxon>
    </lineage>
</organism>
<evidence type="ECO:0000313" key="2">
    <source>
        <dbReference type="EMBL" id="EPS35861.1"/>
    </source>
</evidence>
<reference evidence="3" key="2">
    <citation type="submission" date="2013-04" db="EMBL/GenBank/DDBJ databases">
        <title>Genomic mechanisms accounting for the adaptation to parasitism in nematode-trapping fungi.</title>
        <authorList>
            <person name="Ahren D.G."/>
        </authorList>
    </citation>
    <scope>NUCLEOTIDE SEQUENCE [LARGE SCALE GENOMIC DNA]</scope>
    <source>
        <strain evidence="3">CBS 200.50</strain>
    </source>
</reference>
<protein>
    <submittedName>
        <fullName evidence="2">Uncharacterized protein</fullName>
    </submittedName>
</protein>
<evidence type="ECO:0000313" key="3">
    <source>
        <dbReference type="Proteomes" id="UP000015100"/>
    </source>
</evidence>
<keyword evidence="3" id="KW-1185">Reference proteome</keyword>
<dbReference type="HOGENOM" id="CLU_536318_0_0_1"/>
<proteinExistence type="predicted"/>
<accession>S8A438</accession>